<accession>A0AAP0MUF6</accession>
<dbReference type="AlphaFoldDB" id="A0AAP0MUF6"/>
<feature type="compositionally biased region" description="Acidic residues" evidence="1">
    <location>
        <begin position="89"/>
        <end position="102"/>
    </location>
</feature>
<proteinExistence type="predicted"/>
<reference evidence="2 3" key="1">
    <citation type="submission" date="2024-05" db="EMBL/GenBank/DDBJ databases">
        <title>Haplotype-resolved chromosome-level genome assembly of Huyou (Citrus changshanensis).</title>
        <authorList>
            <person name="Miao C."/>
            <person name="Chen W."/>
            <person name="Wu Y."/>
            <person name="Wang L."/>
            <person name="Zhao S."/>
            <person name="Grierson D."/>
            <person name="Xu C."/>
            <person name="Chen K."/>
        </authorList>
    </citation>
    <scope>NUCLEOTIDE SEQUENCE [LARGE SCALE GENOMIC DNA]</scope>
    <source>
        <strain evidence="2">01-14</strain>
        <tissue evidence="2">Leaf</tissue>
    </source>
</reference>
<organism evidence="2 3">
    <name type="scientific">Citrus x changshan-huyou</name>
    <dbReference type="NCBI Taxonomy" id="2935761"/>
    <lineage>
        <taxon>Eukaryota</taxon>
        <taxon>Viridiplantae</taxon>
        <taxon>Streptophyta</taxon>
        <taxon>Embryophyta</taxon>
        <taxon>Tracheophyta</taxon>
        <taxon>Spermatophyta</taxon>
        <taxon>Magnoliopsida</taxon>
        <taxon>eudicotyledons</taxon>
        <taxon>Gunneridae</taxon>
        <taxon>Pentapetalae</taxon>
        <taxon>rosids</taxon>
        <taxon>malvids</taxon>
        <taxon>Sapindales</taxon>
        <taxon>Rutaceae</taxon>
        <taxon>Aurantioideae</taxon>
        <taxon>Citrus</taxon>
    </lineage>
</organism>
<evidence type="ECO:0000256" key="1">
    <source>
        <dbReference type="SAM" id="MobiDB-lite"/>
    </source>
</evidence>
<dbReference type="PANTHER" id="PTHR33401:SF19">
    <property type="entry name" value="(RAPE) HYPOTHETICAL PROTEIN"/>
    <property type="match status" value="1"/>
</dbReference>
<feature type="region of interest" description="Disordered" evidence="1">
    <location>
        <begin position="79"/>
        <end position="102"/>
    </location>
</feature>
<sequence>MKQVCLIKKRISFFMRVLFCKIHCPFTCFCKPSSHICTPRPLELESSPHEASTTTTVVSLSDDHHVYAERVGVKEESVVVDGNKQQQEGEGEGEAEAEAEAEAGENCVKSSLKKEALDSKEVEKKKVQWMDYLGKELVEIREFEASCLLEKSRWCGKGFFVSISLWLSLALLFDRDFSLCKRSFDRRSMCMDGQ</sequence>
<gene>
    <name evidence="2" type="ORF">WN944_009105</name>
</gene>
<evidence type="ECO:0000313" key="3">
    <source>
        <dbReference type="Proteomes" id="UP001428341"/>
    </source>
</evidence>
<comment type="caution">
    <text evidence="2">The sequence shown here is derived from an EMBL/GenBank/DDBJ whole genome shotgun (WGS) entry which is preliminary data.</text>
</comment>
<evidence type="ECO:0000313" key="2">
    <source>
        <dbReference type="EMBL" id="KAK9220682.1"/>
    </source>
</evidence>
<dbReference type="PANTHER" id="PTHR33401">
    <property type="entry name" value="LIGHT-HARVESTING COMPLEX-LIKE PROTEIN OHP2, CHLOROPLASTIC"/>
    <property type="match status" value="1"/>
</dbReference>
<keyword evidence="3" id="KW-1185">Reference proteome</keyword>
<dbReference type="Proteomes" id="UP001428341">
    <property type="component" value="Unassembled WGS sequence"/>
</dbReference>
<name>A0AAP0MUF6_9ROSI</name>
<protein>
    <submittedName>
        <fullName evidence="2">Uncharacterized protein</fullName>
    </submittedName>
</protein>
<dbReference type="EMBL" id="JBCGBO010000002">
    <property type="protein sequence ID" value="KAK9220682.1"/>
    <property type="molecule type" value="Genomic_DNA"/>
</dbReference>